<dbReference type="AlphaFoldDB" id="A0A6C0GT92"/>
<reference evidence="1 2" key="1">
    <citation type="submission" date="2020-01" db="EMBL/GenBank/DDBJ databases">
        <authorList>
            <person name="Kim M.K."/>
        </authorList>
    </citation>
    <scope>NUCLEOTIDE SEQUENCE [LARGE SCALE GENOMIC DNA]</scope>
    <source>
        <strain evidence="1 2">172606-1</strain>
    </source>
</reference>
<dbReference type="KEGG" id="rhoz:GXP67_34385"/>
<evidence type="ECO:0000313" key="1">
    <source>
        <dbReference type="EMBL" id="QHT71388.1"/>
    </source>
</evidence>
<organism evidence="1 2">
    <name type="scientific">Rhodocytophaga rosea</name>
    <dbReference type="NCBI Taxonomy" id="2704465"/>
    <lineage>
        <taxon>Bacteria</taxon>
        <taxon>Pseudomonadati</taxon>
        <taxon>Bacteroidota</taxon>
        <taxon>Cytophagia</taxon>
        <taxon>Cytophagales</taxon>
        <taxon>Rhodocytophagaceae</taxon>
        <taxon>Rhodocytophaga</taxon>
    </lineage>
</organism>
<keyword evidence="2" id="KW-1185">Reference proteome</keyword>
<dbReference type="EMBL" id="CP048222">
    <property type="protein sequence ID" value="QHT71388.1"/>
    <property type="molecule type" value="Genomic_DNA"/>
</dbReference>
<gene>
    <name evidence="1" type="ORF">GXP67_34385</name>
</gene>
<protein>
    <submittedName>
        <fullName evidence="1">Uncharacterized protein</fullName>
    </submittedName>
</protein>
<dbReference type="Proteomes" id="UP000480178">
    <property type="component" value="Chromosome"/>
</dbReference>
<dbReference type="RefSeq" id="WP_162447327.1">
    <property type="nucleotide sequence ID" value="NZ_CP048222.1"/>
</dbReference>
<accession>A0A6C0GT92</accession>
<sequence>MDKIRFSLEDIKALVKKYEDVKKNGAEMIHELKELINARPEVIQLLEASDKKLSVRFFDLIFYIQVEINSSKIGNAIGSLRTYMDIPDDNARFIENMEFTFDDGGNIQQKDELYILSPEVFPYYFLSKLTDFIVSQRIVIKP</sequence>
<evidence type="ECO:0000313" key="2">
    <source>
        <dbReference type="Proteomes" id="UP000480178"/>
    </source>
</evidence>
<name>A0A6C0GT92_9BACT</name>
<proteinExistence type="predicted"/>